<reference evidence="3 4" key="1">
    <citation type="submission" date="2013-10" db="EMBL/GenBank/DDBJ databases">
        <title>Whole Genome Shotgun Sequence of Photorhabdus temperata J3.</title>
        <authorList>
            <person name="Park G.-S."/>
            <person name="Hong S.-J."/>
            <person name="Shin J.-H."/>
        </authorList>
    </citation>
    <scope>NUCLEOTIDE SEQUENCE [LARGE SCALE GENOMIC DNA]</scope>
    <source>
        <strain evidence="3 4">J3</strain>
    </source>
</reference>
<proteinExistence type="predicted"/>
<comment type="caution">
    <text evidence="3">The sequence shown here is derived from an EMBL/GenBank/DDBJ whole genome shotgun (WGS) entry which is preliminary data.</text>
</comment>
<evidence type="ECO:0000313" key="4">
    <source>
        <dbReference type="Proteomes" id="UP000017133"/>
    </source>
</evidence>
<dbReference type="Proteomes" id="UP000017133">
    <property type="component" value="Unassembled WGS sequence"/>
</dbReference>
<feature type="domain" description="Integral membrane protein YccS N-terminal" evidence="2">
    <location>
        <begin position="69"/>
        <end position="116"/>
    </location>
</feature>
<gene>
    <name evidence="3" type="ORF">O185_17690</name>
</gene>
<dbReference type="Pfam" id="PF12805">
    <property type="entry name" value="FUSC-like"/>
    <property type="match status" value="1"/>
</dbReference>
<evidence type="ECO:0000313" key="3">
    <source>
        <dbReference type="EMBL" id="ERT11784.1"/>
    </source>
</evidence>
<organism evidence="3 4">
    <name type="scientific">Photorhabdus temperata J3</name>
    <dbReference type="NCBI Taxonomy" id="1389415"/>
    <lineage>
        <taxon>Bacteria</taxon>
        <taxon>Pseudomonadati</taxon>
        <taxon>Pseudomonadota</taxon>
        <taxon>Gammaproteobacteria</taxon>
        <taxon>Enterobacterales</taxon>
        <taxon>Morganellaceae</taxon>
        <taxon>Photorhabdus</taxon>
    </lineage>
</organism>
<evidence type="ECO:0000256" key="1">
    <source>
        <dbReference type="SAM" id="Phobius"/>
    </source>
</evidence>
<keyword evidence="4" id="KW-1185">Reference proteome</keyword>
<accession>U7QUW5</accession>
<keyword evidence="1" id="KW-1133">Transmembrane helix</keyword>
<sequence length="123" mass="13608">MLTVSPGPRRFLYNSHLLYYVRILIALTGTTLVPWFLDKEPKITIPLTLGVVAAALADLDDRLIGRLRNLVITLISFFVASASIELLFPYPWLFTIGLALSTCSFILLGALGSAMQLLRLARC</sequence>
<protein>
    <recommendedName>
        <fullName evidence="2">Integral membrane protein YccS N-terminal domain-containing protein</fullName>
    </recommendedName>
</protein>
<feature type="transmembrane region" description="Helical" evidence="1">
    <location>
        <begin position="17"/>
        <end position="37"/>
    </location>
</feature>
<evidence type="ECO:0000259" key="2">
    <source>
        <dbReference type="Pfam" id="PF12805"/>
    </source>
</evidence>
<name>U7QUW5_PHOTE</name>
<feature type="transmembrane region" description="Helical" evidence="1">
    <location>
        <begin position="96"/>
        <end position="118"/>
    </location>
</feature>
<keyword evidence="1" id="KW-0472">Membrane</keyword>
<feature type="transmembrane region" description="Helical" evidence="1">
    <location>
        <begin position="71"/>
        <end position="90"/>
    </location>
</feature>
<keyword evidence="1" id="KW-0812">Transmembrane</keyword>
<dbReference type="InterPro" id="IPR032692">
    <property type="entry name" value="YccS_N"/>
</dbReference>
<dbReference type="PATRIC" id="fig|1389415.4.peg.3533"/>
<dbReference type="EMBL" id="AXDT01000173">
    <property type="protein sequence ID" value="ERT11784.1"/>
    <property type="molecule type" value="Genomic_DNA"/>
</dbReference>
<dbReference type="AlphaFoldDB" id="U7QUW5"/>